<comment type="caution">
    <text evidence="5">The sequence shown here is derived from an EMBL/GenBank/DDBJ whole genome shotgun (WGS) entry which is preliminary data.</text>
</comment>
<dbReference type="SUPFAM" id="SSF102462">
    <property type="entry name" value="Peptidyl-tRNA hydrolase II"/>
    <property type="match status" value="1"/>
</dbReference>
<dbReference type="EMBL" id="JAEHTE010000001">
    <property type="protein sequence ID" value="MBI6882392.1"/>
    <property type="molecule type" value="Genomic_DNA"/>
</dbReference>
<evidence type="ECO:0000313" key="6">
    <source>
        <dbReference type="Proteomes" id="UP000637061"/>
    </source>
</evidence>
<organism evidence="5 6">
    <name type="scientific">Pseudomonas putida</name>
    <name type="common">Arthrobacter siderocapsulatus</name>
    <dbReference type="NCBI Taxonomy" id="303"/>
    <lineage>
        <taxon>Bacteria</taxon>
        <taxon>Pseudomonadati</taxon>
        <taxon>Pseudomonadota</taxon>
        <taxon>Gammaproteobacteria</taxon>
        <taxon>Pseudomonadales</taxon>
        <taxon>Pseudomonadaceae</taxon>
        <taxon>Pseudomonas</taxon>
    </lineage>
</organism>
<dbReference type="AlphaFoldDB" id="A0A8I1EBN1"/>
<dbReference type="Pfam" id="PF01981">
    <property type="entry name" value="PTH2"/>
    <property type="match status" value="1"/>
</dbReference>
<protein>
    <recommendedName>
        <fullName evidence="1">peptidyl-tRNA hydrolase</fullName>
        <ecNumber evidence="1">3.1.1.29</ecNumber>
    </recommendedName>
</protein>
<dbReference type="Gene3D" id="3.40.1490.10">
    <property type="entry name" value="Bit1"/>
    <property type="match status" value="1"/>
</dbReference>
<evidence type="ECO:0000256" key="4">
    <source>
        <dbReference type="ARBA" id="ARBA00048707"/>
    </source>
</evidence>
<name>A0A8I1EBN1_PSEPU</name>
<evidence type="ECO:0000256" key="1">
    <source>
        <dbReference type="ARBA" id="ARBA00013260"/>
    </source>
</evidence>
<reference evidence="5" key="1">
    <citation type="submission" date="2020-12" db="EMBL/GenBank/DDBJ databases">
        <title>Enhanced detection system for hospital associated transmission using whole genome sequencing surveillance.</title>
        <authorList>
            <person name="Harrison L.H."/>
            <person name="Van Tyne D."/>
            <person name="Marsh J.W."/>
            <person name="Griffith M.P."/>
            <person name="Snyder D.J."/>
            <person name="Cooper V.S."/>
            <person name="Mustapha M."/>
        </authorList>
    </citation>
    <scope>NUCLEOTIDE SEQUENCE</scope>
    <source>
        <strain evidence="5">PSB00042</strain>
    </source>
</reference>
<dbReference type="PANTHER" id="PTHR12649">
    <property type="entry name" value="PEPTIDYL-TRNA HYDROLASE 2"/>
    <property type="match status" value="1"/>
</dbReference>
<gene>
    <name evidence="5" type="ORF">JEU22_00410</name>
</gene>
<keyword evidence="2 5" id="KW-0378">Hydrolase</keyword>
<evidence type="ECO:0000256" key="2">
    <source>
        <dbReference type="ARBA" id="ARBA00022801"/>
    </source>
</evidence>
<dbReference type="InterPro" id="IPR002833">
    <property type="entry name" value="PTH2"/>
</dbReference>
<dbReference type="Proteomes" id="UP000637061">
    <property type="component" value="Unassembled WGS sequence"/>
</dbReference>
<sequence length="129" mass="14272">MPVADVDHLYMYAITPSSLEMPPGKLSAQTGHAYGDSYEVARQIDPERAARYRNHAHGGSKVSLKAKNQRQLIKAYAQARELRIPCALVIDRHHVLPPHFDGSPILTALGIGPCTKAEAREITKKFQCL</sequence>
<evidence type="ECO:0000313" key="5">
    <source>
        <dbReference type="EMBL" id="MBI6882392.1"/>
    </source>
</evidence>
<accession>A0A8I1EBN1</accession>
<dbReference type="RefSeq" id="WP_198746013.1">
    <property type="nucleotide sequence ID" value="NZ_JAEHTE010000001.1"/>
</dbReference>
<dbReference type="PANTHER" id="PTHR12649:SF11">
    <property type="entry name" value="PEPTIDYL-TRNA HYDROLASE 2, MITOCHONDRIAL"/>
    <property type="match status" value="1"/>
</dbReference>
<dbReference type="GO" id="GO:0005829">
    <property type="term" value="C:cytosol"/>
    <property type="evidence" value="ECO:0007669"/>
    <property type="project" value="TreeGrafter"/>
</dbReference>
<comment type="similarity">
    <text evidence="3">Belongs to the PTH2 family.</text>
</comment>
<dbReference type="GO" id="GO:0004045">
    <property type="term" value="F:peptidyl-tRNA hydrolase activity"/>
    <property type="evidence" value="ECO:0007669"/>
    <property type="project" value="UniProtKB-EC"/>
</dbReference>
<comment type="catalytic activity">
    <reaction evidence="4">
        <text>an N-acyl-L-alpha-aminoacyl-tRNA + H2O = an N-acyl-L-amino acid + a tRNA + H(+)</text>
        <dbReference type="Rhea" id="RHEA:54448"/>
        <dbReference type="Rhea" id="RHEA-COMP:10123"/>
        <dbReference type="Rhea" id="RHEA-COMP:13883"/>
        <dbReference type="ChEBI" id="CHEBI:15377"/>
        <dbReference type="ChEBI" id="CHEBI:15378"/>
        <dbReference type="ChEBI" id="CHEBI:59874"/>
        <dbReference type="ChEBI" id="CHEBI:78442"/>
        <dbReference type="ChEBI" id="CHEBI:138191"/>
        <dbReference type="EC" id="3.1.1.29"/>
    </reaction>
</comment>
<proteinExistence type="inferred from homology"/>
<dbReference type="EC" id="3.1.1.29" evidence="1"/>
<dbReference type="InterPro" id="IPR023476">
    <property type="entry name" value="Pep_tRNA_hydro_II_dom_sf"/>
</dbReference>
<evidence type="ECO:0000256" key="3">
    <source>
        <dbReference type="ARBA" id="ARBA00038050"/>
    </source>
</evidence>